<dbReference type="Pfam" id="PF00378">
    <property type="entry name" value="ECH_1"/>
    <property type="match status" value="1"/>
</dbReference>
<protein>
    <submittedName>
        <fullName evidence="4">3-hydroxypropionyl-coenzyme A dehydratase</fullName>
    </submittedName>
</protein>
<evidence type="ECO:0000256" key="1">
    <source>
        <dbReference type="ARBA" id="ARBA00005254"/>
    </source>
</evidence>
<dbReference type="InterPro" id="IPR001753">
    <property type="entry name" value="Enoyl-CoA_hydra/iso"/>
</dbReference>
<dbReference type="InterPro" id="IPR029045">
    <property type="entry name" value="ClpP/crotonase-like_dom_sf"/>
</dbReference>
<evidence type="ECO:0000256" key="2">
    <source>
        <dbReference type="RuleBase" id="RU003707"/>
    </source>
</evidence>
<reference evidence="5" key="1">
    <citation type="submission" date="2017-01" db="EMBL/GenBank/DDBJ databases">
        <title>Comparative genomics of anhydrobiosis in the tardigrade Hypsibius dujardini.</title>
        <authorList>
            <person name="Yoshida Y."/>
            <person name="Koutsovoulos G."/>
            <person name="Laetsch D."/>
            <person name="Stevens L."/>
            <person name="Kumar S."/>
            <person name="Horikawa D."/>
            <person name="Ishino K."/>
            <person name="Komine S."/>
            <person name="Tomita M."/>
            <person name="Blaxter M."/>
            <person name="Arakawa K."/>
        </authorList>
    </citation>
    <scope>NUCLEOTIDE SEQUENCE [LARGE SCALE GENOMIC DNA]</scope>
    <source>
        <strain evidence="5">Z151</strain>
    </source>
</reference>
<dbReference type="OrthoDB" id="448450at2759"/>
<dbReference type="Gene3D" id="3.90.226.10">
    <property type="entry name" value="2-enoyl-CoA Hydratase, Chain A, domain 1"/>
    <property type="match status" value="1"/>
</dbReference>
<keyword evidence="3" id="KW-0812">Transmembrane</keyword>
<keyword evidence="3" id="KW-0472">Membrane</keyword>
<dbReference type="PROSITE" id="PS00166">
    <property type="entry name" value="ENOYL_COA_HYDRATASE"/>
    <property type="match status" value="1"/>
</dbReference>
<organism evidence="4 5">
    <name type="scientific">Hypsibius exemplaris</name>
    <name type="common">Freshwater tardigrade</name>
    <dbReference type="NCBI Taxonomy" id="2072580"/>
    <lineage>
        <taxon>Eukaryota</taxon>
        <taxon>Metazoa</taxon>
        <taxon>Ecdysozoa</taxon>
        <taxon>Tardigrada</taxon>
        <taxon>Eutardigrada</taxon>
        <taxon>Parachela</taxon>
        <taxon>Hypsibioidea</taxon>
        <taxon>Hypsibiidae</taxon>
        <taxon>Hypsibius</taxon>
    </lineage>
</organism>
<dbReference type="SUPFAM" id="SSF52096">
    <property type="entry name" value="ClpP/crotonase"/>
    <property type="match status" value="1"/>
</dbReference>
<dbReference type="GO" id="GO:0003824">
    <property type="term" value="F:catalytic activity"/>
    <property type="evidence" value="ECO:0007669"/>
    <property type="project" value="InterPro"/>
</dbReference>
<dbReference type="InterPro" id="IPR018376">
    <property type="entry name" value="Enoyl-CoA_hyd/isom_CS"/>
</dbReference>
<dbReference type="NCBIfam" id="NF006108">
    <property type="entry name" value="PRK08259.1"/>
    <property type="match status" value="1"/>
</dbReference>
<dbReference type="EMBL" id="MTYJ01000047">
    <property type="protein sequence ID" value="OQV18651.1"/>
    <property type="molecule type" value="Genomic_DNA"/>
</dbReference>
<feature type="transmembrane region" description="Helical" evidence="3">
    <location>
        <begin position="39"/>
        <end position="58"/>
    </location>
</feature>
<dbReference type="CDD" id="cd06558">
    <property type="entry name" value="crotonase-like"/>
    <property type="match status" value="1"/>
</dbReference>
<dbReference type="Proteomes" id="UP000192578">
    <property type="component" value="Unassembled WGS sequence"/>
</dbReference>
<comment type="caution">
    <text evidence="4">The sequence shown here is derived from an EMBL/GenBank/DDBJ whole genome shotgun (WGS) entry which is preliminary data.</text>
</comment>
<keyword evidence="3" id="KW-1133">Transmembrane helix</keyword>
<keyword evidence="5" id="KW-1185">Reference proteome</keyword>
<accession>A0A1W0WTX9</accession>
<dbReference type="AlphaFoldDB" id="A0A1W0WTX9"/>
<evidence type="ECO:0000313" key="5">
    <source>
        <dbReference type="Proteomes" id="UP000192578"/>
    </source>
</evidence>
<evidence type="ECO:0000313" key="4">
    <source>
        <dbReference type="EMBL" id="OQV18651.1"/>
    </source>
</evidence>
<comment type="similarity">
    <text evidence="1 2">Belongs to the enoyl-CoA hydratase/isomerase family.</text>
</comment>
<name>A0A1W0WTX9_HYPEX</name>
<dbReference type="PANTHER" id="PTHR43802">
    <property type="entry name" value="ENOYL-COA HYDRATASE"/>
    <property type="match status" value="1"/>
</dbReference>
<dbReference type="PANTHER" id="PTHR43802:SF1">
    <property type="entry name" value="IP11341P-RELATED"/>
    <property type="match status" value="1"/>
</dbReference>
<evidence type="ECO:0000256" key="3">
    <source>
        <dbReference type="SAM" id="Phobius"/>
    </source>
</evidence>
<proteinExistence type="inferred from homology"/>
<sequence>MATSAASRWPDYWVAQFEPFWLGAGKIGWPEFEPHTQHYGHLCVASFVVVIFVGFMFLRSLPGGSHFPQLSRPARRARRVRGYQRQFQAMLTFSRMLNQKVWAAVRWPVASFRPASLRISDKNFSHFYSTHPSIPDLSDTIEEKSASEKLVVTERSGDVFLIAINRPEKRNCVNEETGYQLLEAILEFEKDDAAKVGVLYGKGGTFCAGWDLKSLSGRGTKWVEDLPAFPGPMGPTRNFIRKPMIAAVQGYAVAGGLELSLLCDLRVMEEDAVMGVFCRRYGVPLVDGGTVRLPAIIGFGRAMDLILTGRPINGQEAFEMGLANKVVPRGTAIGQAINLASSIARFPQKCMLADRKSAYYSTFTAKSYEDALVFEHENGKEVILSEAIKGAQGFVSGLGKHGKFNFNTDNITAVADKKTSTA</sequence>
<gene>
    <name evidence="4" type="ORF">BV898_07280</name>
</gene>
<dbReference type="Gene3D" id="1.10.287.2460">
    <property type="match status" value="1"/>
</dbReference>